<dbReference type="GO" id="GO:0000981">
    <property type="term" value="F:DNA-binding transcription factor activity, RNA polymerase II-specific"/>
    <property type="evidence" value="ECO:0007669"/>
    <property type="project" value="TreeGrafter"/>
</dbReference>
<dbReference type="SMART" id="SM00355">
    <property type="entry name" value="ZnF_C2H2"/>
    <property type="match status" value="7"/>
</dbReference>
<dbReference type="Pfam" id="PF12874">
    <property type="entry name" value="zf-met"/>
    <property type="match status" value="1"/>
</dbReference>
<dbReference type="InterPro" id="IPR002913">
    <property type="entry name" value="START_lipid-bd_dom"/>
</dbReference>
<evidence type="ECO:0000256" key="2">
    <source>
        <dbReference type="ARBA" id="ARBA00022723"/>
    </source>
</evidence>
<keyword evidence="8" id="KW-0804">Transcription</keyword>
<dbReference type="GO" id="GO:0005634">
    <property type="term" value="C:nucleus"/>
    <property type="evidence" value="ECO:0007669"/>
    <property type="project" value="UniProtKB-SubCell"/>
</dbReference>
<evidence type="ECO:0000256" key="4">
    <source>
        <dbReference type="ARBA" id="ARBA00022771"/>
    </source>
</evidence>
<dbReference type="FunFam" id="3.30.160.60:FF:000446">
    <property type="entry name" value="Zinc finger protein"/>
    <property type="match status" value="1"/>
</dbReference>
<name>A0A8T0FUS3_ARGBR</name>
<evidence type="ECO:0000256" key="10">
    <source>
        <dbReference type="ARBA" id="ARBA00068876"/>
    </source>
</evidence>
<dbReference type="PROSITE" id="PS50157">
    <property type="entry name" value="ZINC_FINGER_C2H2_2"/>
    <property type="match status" value="7"/>
</dbReference>
<gene>
    <name evidence="15" type="ORF">HNY73_004098</name>
</gene>
<reference evidence="15" key="2">
    <citation type="submission" date="2020-06" db="EMBL/GenBank/DDBJ databases">
        <authorList>
            <person name="Sheffer M."/>
        </authorList>
    </citation>
    <scope>NUCLEOTIDE SEQUENCE</scope>
</reference>
<keyword evidence="7" id="KW-0238">DNA-binding</keyword>
<reference evidence="15" key="1">
    <citation type="journal article" date="2020" name="bioRxiv">
        <title>Chromosome-level reference genome of the European wasp spider Argiope bruennichi: a resource for studies on range expansion and evolutionary adaptation.</title>
        <authorList>
            <person name="Sheffer M.M."/>
            <person name="Hoppe A."/>
            <person name="Krehenwinkel H."/>
            <person name="Uhl G."/>
            <person name="Kuss A.W."/>
            <person name="Jensen L."/>
            <person name="Jensen C."/>
            <person name="Gillespie R.G."/>
            <person name="Hoff K.J."/>
            <person name="Prost S."/>
        </authorList>
    </citation>
    <scope>NUCLEOTIDE SEQUENCE</scope>
</reference>
<dbReference type="GO" id="GO:0008289">
    <property type="term" value="F:lipid binding"/>
    <property type="evidence" value="ECO:0007669"/>
    <property type="project" value="InterPro"/>
</dbReference>
<evidence type="ECO:0000256" key="7">
    <source>
        <dbReference type="ARBA" id="ARBA00023125"/>
    </source>
</evidence>
<dbReference type="PROSITE" id="PS00028">
    <property type="entry name" value="ZINC_FINGER_C2H2_1"/>
    <property type="match status" value="6"/>
</dbReference>
<dbReference type="PROSITE" id="PS50848">
    <property type="entry name" value="START"/>
    <property type="match status" value="1"/>
</dbReference>
<feature type="region of interest" description="Disordered" evidence="12">
    <location>
        <begin position="894"/>
        <end position="921"/>
    </location>
</feature>
<dbReference type="PANTHER" id="PTHR46105:SF5">
    <property type="entry name" value="ZINC FINGER AND BTB DOMAIN-CONTAINING PROTEIN 44 ISOFORM X1"/>
    <property type="match status" value="1"/>
</dbReference>
<dbReference type="Pfam" id="PF01852">
    <property type="entry name" value="START"/>
    <property type="match status" value="1"/>
</dbReference>
<keyword evidence="16" id="KW-1185">Reference proteome</keyword>
<keyword evidence="3" id="KW-0677">Repeat</keyword>
<evidence type="ECO:0000256" key="1">
    <source>
        <dbReference type="ARBA" id="ARBA00004123"/>
    </source>
</evidence>
<dbReference type="FunFam" id="3.30.160.60:FF:000145">
    <property type="entry name" value="Zinc finger protein 574"/>
    <property type="match status" value="1"/>
</dbReference>
<feature type="domain" description="C2H2-type" evidence="13">
    <location>
        <begin position="472"/>
        <end position="499"/>
    </location>
</feature>
<proteinExistence type="predicted"/>
<evidence type="ECO:0000256" key="12">
    <source>
        <dbReference type="SAM" id="MobiDB-lite"/>
    </source>
</evidence>
<feature type="domain" description="START" evidence="14">
    <location>
        <begin position="1138"/>
        <end position="1262"/>
    </location>
</feature>
<keyword evidence="4 11" id="KW-0863">Zinc-finger</keyword>
<dbReference type="EMBL" id="JABXBU010000003">
    <property type="protein sequence ID" value="KAF8792513.1"/>
    <property type="molecule type" value="Genomic_DNA"/>
</dbReference>
<dbReference type="GO" id="GO:0000978">
    <property type="term" value="F:RNA polymerase II cis-regulatory region sequence-specific DNA binding"/>
    <property type="evidence" value="ECO:0007669"/>
    <property type="project" value="TreeGrafter"/>
</dbReference>
<dbReference type="FunFam" id="3.30.160.60:FF:000557">
    <property type="entry name" value="zinc finger and SCAN domain-containing protein 29"/>
    <property type="match status" value="1"/>
</dbReference>
<dbReference type="Gene3D" id="3.30.530.20">
    <property type="match status" value="1"/>
</dbReference>
<sequence length="1289" mass="146654">MEINYFSTTGFACKADENSSELAYKLDHSNNGFDCGEWLTGIKIKNESEFNCKTNNSALELACDQDISNNKSDCVEQMTGIAIQSNFNYKNIDNSLEFASKQGTSNSNSVCKEQISGTETENEFNCKKGYNALELAYKQDILSNKSDYEEQMTGIKIKTEFNYKNIDSSLKLACKQDKLNINSDCNELLTRIQMKIEKGVDSHVEVAYKQNISIDDFEQQTIGIKMEFESDFDCHIEENSVESIYNQDTSTDVSDCDGKMTGIEMKIENNCKEQLNSVEPSKKYDLSDNDSDYEGRGSALKLTDIYDPSTVEFNSRINTQTQSDSCDDSNDFDEETIAMLEPIVKCEVSDGTVVLNETQRAGLESHENCRTQKISINFEKSKNIVAATIKCNLCDATFKSKKRYETHLERHSLNEKIECNMCGKSFPYNRFLRHIMVHTGEKPHVCKICERGFRLKRDLKQHSFTHTGERPYPCKMCGKKFADSSARRKHYQTHTGEKPYTCEICQRAFTQISHLREHQVTHTREKGHTCDMCEKKFTTKSSLQRHVLTHINCCEICGETFTTSTKLERHKELHNSSRPYSCPYCTRRFQNTIKDPTVVIVKIVELHRENLPVNSAHGWSLIPSNCSLRCWQKDLSLNIVGYPISVYGCTKEIPCAAVILLNVIADVSTWSEWDDQIQNQTVHLELPDNPSLHGDPFMQCDQVLVTSKLNTKPEIEMYRFGNLESNGTGWILLWNAKRLDWTLFVAQPIDDCSDQNGLQKNEEKCLLTAIWGCEPKPTMQENMPDILCRKVHNLSEAISWSQLKIRPFQSLMLPSSLTNPHFPTIHSALDDLPIKPCVLLEYEKEKSAFQNAVLAVVPQSSQIPMTINSITGFSLVLHQLKKSNSAGILNSETVVSEDKRRSRRRQKVRSDSMNSGFPRNKGKLYSRSGILFLQLEIENRRSSSLSAPIRKKPPELTITQPEEDDQKPQRAASHSFLNVLFPRRHSSESCQRSRSASPCRSLSPRRNKKRFFKFEKNSSLSSQEDLSSRSSYQDFDLSDTNEGDQNFLKMAHSAREDNIDFKALGEYSISAVLQENLKASLVDIDAPEEEQKRKSGGWVFKEINKNIAIFKKTMSFDSCVFMSYLCKGIIPTPLNVVWKTLCNPLTRFMYDDTVKKITVLSEYPEGQKLIHMYNESVTLLHKEVQDFCILQTEKIQGSKYLLGFHSVKDAVCPPVKDIVRGTVVASGWVLEPVKDNVESCQVSYLVQMVVSSPEASTTMEEISHLQSQCINNLSIYLSAKPPSYLPVQT</sequence>
<evidence type="ECO:0000256" key="5">
    <source>
        <dbReference type="ARBA" id="ARBA00022833"/>
    </source>
</evidence>
<evidence type="ECO:0000259" key="14">
    <source>
        <dbReference type="PROSITE" id="PS50848"/>
    </source>
</evidence>
<dbReference type="Gene3D" id="3.30.160.60">
    <property type="entry name" value="Classic Zinc Finger"/>
    <property type="match status" value="6"/>
</dbReference>
<dbReference type="Proteomes" id="UP000807504">
    <property type="component" value="Unassembled WGS sequence"/>
</dbReference>
<feature type="domain" description="C2H2-type" evidence="13">
    <location>
        <begin position="552"/>
        <end position="579"/>
    </location>
</feature>
<dbReference type="SUPFAM" id="SSF55961">
    <property type="entry name" value="Bet v1-like"/>
    <property type="match status" value="1"/>
</dbReference>
<evidence type="ECO:0000256" key="11">
    <source>
        <dbReference type="PROSITE-ProRule" id="PRU00042"/>
    </source>
</evidence>
<dbReference type="InterPro" id="IPR050457">
    <property type="entry name" value="ZnFinger_BTB_dom_contain"/>
</dbReference>
<dbReference type="InterPro" id="IPR023393">
    <property type="entry name" value="START-like_dom_sf"/>
</dbReference>
<dbReference type="FunFam" id="3.30.160.60:FF:000100">
    <property type="entry name" value="Zinc finger 45-like"/>
    <property type="match status" value="1"/>
</dbReference>
<feature type="domain" description="C2H2-type" evidence="13">
    <location>
        <begin position="389"/>
        <end position="416"/>
    </location>
</feature>
<feature type="region of interest" description="Disordered" evidence="12">
    <location>
        <begin position="943"/>
        <end position="971"/>
    </location>
</feature>
<evidence type="ECO:0000256" key="9">
    <source>
        <dbReference type="ARBA" id="ARBA00023242"/>
    </source>
</evidence>
<feature type="domain" description="C2H2-type" evidence="13">
    <location>
        <begin position="500"/>
        <end position="527"/>
    </location>
</feature>
<feature type="domain" description="C2H2-type" evidence="13">
    <location>
        <begin position="417"/>
        <end position="443"/>
    </location>
</feature>
<evidence type="ECO:0000256" key="6">
    <source>
        <dbReference type="ARBA" id="ARBA00023015"/>
    </source>
</evidence>
<keyword evidence="6" id="KW-0805">Transcription regulation</keyword>
<feature type="domain" description="C2H2-type" evidence="13">
    <location>
        <begin position="528"/>
        <end position="550"/>
    </location>
</feature>
<keyword evidence="2" id="KW-0479">Metal-binding</keyword>
<comment type="caution">
    <text evidence="15">The sequence shown here is derived from an EMBL/GenBank/DDBJ whole genome shotgun (WGS) entry which is preliminary data.</text>
</comment>
<organism evidence="15 16">
    <name type="scientific">Argiope bruennichi</name>
    <name type="common">Wasp spider</name>
    <name type="synonym">Aranea bruennichi</name>
    <dbReference type="NCBI Taxonomy" id="94029"/>
    <lineage>
        <taxon>Eukaryota</taxon>
        <taxon>Metazoa</taxon>
        <taxon>Ecdysozoa</taxon>
        <taxon>Arthropoda</taxon>
        <taxon>Chelicerata</taxon>
        <taxon>Arachnida</taxon>
        <taxon>Araneae</taxon>
        <taxon>Araneomorphae</taxon>
        <taxon>Entelegynae</taxon>
        <taxon>Araneoidea</taxon>
        <taxon>Araneidae</taxon>
        <taxon>Argiope</taxon>
    </lineage>
</organism>
<dbReference type="InterPro" id="IPR036236">
    <property type="entry name" value="Znf_C2H2_sf"/>
</dbReference>
<keyword evidence="5" id="KW-0862">Zinc</keyword>
<evidence type="ECO:0000256" key="8">
    <source>
        <dbReference type="ARBA" id="ARBA00023163"/>
    </source>
</evidence>
<keyword evidence="9" id="KW-0539">Nucleus</keyword>
<evidence type="ECO:0000259" key="13">
    <source>
        <dbReference type="PROSITE" id="PS50157"/>
    </source>
</evidence>
<evidence type="ECO:0000313" key="15">
    <source>
        <dbReference type="EMBL" id="KAF8792513.1"/>
    </source>
</evidence>
<evidence type="ECO:0000256" key="3">
    <source>
        <dbReference type="ARBA" id="ARBA00022737"/>
    </source>
</evidence>
<feature type="domain" description="C2H2-type" evidence="13">
    <location>
        <begin position="444"/>
        <end position="471"/>
    </location>
</feature>
<dbReference type="Pfam" id="PF00096">
    <property type="entry name" value="zf-C2H2"/>
    <property type="match status" value="4"/>
</dbReference>
<accession>A0A8T0FUS3</accession>
<dbReference type="InterPro" id="IPR013087">
    <property type="entry name" value="Znf_C2H2_type"/>
</dbReference>
<dbReference type="GO" id="GO:0008270">
    <property type="term" value="F:zinc ion binding"/>
    <property type="evidence" value="ECO:0007669"/>
    <property type="project" value="UniProtKB-KW"/>
</dbReference>
<comment type="subcellular location">
    <subcellularLocation>
        <location evidence="1">Nucleus</location>
    </subcellularLocation>
</comment>
<dbReference type="PANTHER" id="PTHR46105">
    <property type="entry name" value="AGAP004733-PA"/>
    <property type="match status" value="1"/>
</dbReference>
<protein>
    <recommendedName>
        <fullName evidence="10">Zinc finger protein 865</fullName>
    </recommendedName>
</protein>
<dbReference type="SUPFAM" id="SSF57667">
    <property type="entry name" value="beta-beta-alpha zinc fingers"/>
    <property type="match status" value="4"/>
</dbReference>
<evidence type="ECO:0000313" key="16">
    <source>
        <dbReference type="Proteomes" id="UP000807504"/>
    </source>
</evidence>